<evidence type="ECO:0000313" key="7">
    <source>
        <dbReference type="EMBL" id="NEZ60550.1"/>
    </source>
</evidence>
<organism evidence="7 8">
    <name type="scientific">Adonisia turfae CCMR0081</name>
    <dbReference type="NCBI Taxonomy" id="2292702"/>
    <lineage>
        <taxon>Bacteria</taxon>
        <taxon>Bacillati</taxon>
        <taxon>Cyanobacteriota</taxon>
        <taxon>Adonisia</taxon>
        <taxon>Adonisia turfae</taxon>
    </lineage>
</organism>
<dbReference type="SUPFAM" id="SSF54862">
    <property type="entry name" value="4Fe-4S ferredoxins"/>
    <property type="match status" value="1"/>
</dbReference>
<dbReference type="PANTHER" id="PTHR24960">
    <property type="entry name" value="PHOTOSYSTEM I IRON-SULFUR CENTER-RELATED"/>
    <property type="match status" value="1"/>
</dbReference>
<evidence type="ECO:0000259" key="6">
    <source>
        <dbReference type="PROSITE" id="PS51379"/>
    </source>
</evidence>
<dbReference type="NCBIfam" id="NF045992">
    <property type="entry name" value="CircClkLdpA"/>
    <property type="match status" value="1"/>
</dbReference>
<feature type="domain" description="4Fe-4S ferredoxin-type" evidence="6">
    <location>
        <begin position="92"/>
        <end position="123"/>
    </location>
</feature>
<evidence type="ECO:0000313" key="8">
    <source>
        <dbReference type="Proteomes" id="UP000481033"/>
    </source>
</evidence>
<gene>
    <name evidence="7" type="ORF">DXZ20_33910</name>
</gene>
<evidence type="ECO:0000256" key="5">
    <source>
        <dbReference type="ARBA" id="ARBA00023014"/>
    </source>
</evidence>
<keyword evidence="8" id="KW-1185">Reference proteome</keyword>
<evidence type="ECO:0000256" key="4">
    <source>
        <dbReference type="ARBA" id="ARBA00023004"/>
    </source>
</evidence>
<evidence type="ECO:0000256" key="1">
    <source>
        <dbReference type="ARBA" id="ARBA00001966"/>
    </source>
</evidence>
<keyword evidence="2" id="KW-0004">4Fe-4S</keyword>
<dbReference type="PROSITE" id="PS00198">
    <property type="entry name" value="4FE4S_FER_1"/>
    <property type="match status" value="1"/>
</dbReference>
<evidence type="ECO:0000256" key="3">
    <source>
        <dbReference type="ARBA" id="ARBA00022723"/>
    </source>
</evidence>
<dbReference type="RefSeq" id="WP_163703010.1">
    <property type="nucleotide sequence ID" value="NZ_QXHD01000004.1"/>
</dbReference>
<keyword evidence="5" id="KW-0411">Iron-sulfur</keyword>
<dbReference type="GO" id="GO:0051539">
    <property type="term" value="F:4 iron, 4 sulfur cluster binding"/>
    <property type="evidence" value="ECO:0007669"/>
    <property type="project" value="UniProtKB-KW"/>
</dbReference>
<keyword evidence="3" id="KW-0479">Metal-binding</keyword>
<dbReference type="AlphaFoldDB" id="A0A6M0RXB8"/>
<dbReference type="InterPro" id="IPR017896">
    <property type="entry name" value="4Fe4S_Fe-S-bd"/>
</dbReference>
<protein>
    <submittedName>
        <fullName evidence="7">4Fe-4S ferredoxin</fullName>
    </submittedName>
</protein>
<dbReference type="Gene3D" id="3.30.70.20">
    <property type="match status" value="1"/>
</dbReference>
<feature type="domain" description="4Fe-4S ferredoxin-type" evidence="6">
    <location>
        <begin position="128"/>
        <end position="157"/>
    </location>
</feature>
<dbReference type="Pfam" id="PF25160">
    <property type="entry name" value="LdpA_Fe-S-bd"/>
    <property type="match status" value="1"/>
</dbReference>
<keyword evidence="4" id="KW-0408">Iron</keyword>
<accession>A0A6M0RXB8</accession>
<dbReference type="Pfam" id="PF12617">
    <property type="entry name" value="LdpA_C"/>
    <property type="match status" value="1"/>
</dbReference>
<proteinExistence type="predicted"/>
<sequence length="381" mass="41620">MTIPLNPLDSLRLGQWFKLICGASYQDVSKVRNLSLVYSLAGADCVDVAADLAVVQAATDGITASQFVTPTGSGRRPWLMVSFNDGQDPHFRKAWFDGRKCPVNCPRPCERVCPADAISLLSDKPGLSGLGVIAERCYGCGRCLPVCPYGLLKENAFTVAAGELVPTLIPFIDAIEIHTQIGRQIEFQRLWQQIASYIPQLKLVAVSCPDSEAYGITIVDYLTELYQLMDPKPNQLLWQTDGRPMSGDIGRGTTLATVRLAEKVLNARLPGYVQLAGGTNDYTVAKLRSLNLLKPRLQSLGETNSNTIGIHGIAYGSYARRLLNLGDGHLEDEPEQLWQQVNLALGLVSQIKPDIRNATSISHFLKQENYPKPSSAATVPP</sequence>
<dbReference type="Proteomes" id="UP000481033">
    <property type="component" value="Unassembled WGS sequence"/>
</dbReference>
<comment type="cofactor">
    <cofactor evidence="1">
        <name>[4Fe-4S] cluster</name>
        <dbReference type="ChEBI" id="CHEBI:49883"/>
    </cofactor>
</comment>
<name>A0A6M0RXB8_9CYAN</name>
<dbReference type="PROSITE" id="PS51379">
    <property type="entry name" value="4FE4S_FER_2"/>
    <property type="match status" value="2"/>
</dbReference>
<dbReference type="GO" id="GO:0046872">
    <property type="term" value="F:metal ion binding"/>
    <property type="evidence" value="ECO:0007669"/>
    <property type="project" value="UniProtKB-KW"/>
</dbReference>
<evidence type="ECO:0000256" key="2">
    <source>
        <dbReference type="ARBA" id="ARBA00022485"/>
    </source>
</evidence>
<dbReference type="InterPro" id="IPR021039">
    <property type="entry name" value="Fe-S-bd_prot_LdpA_C"/>
</dbReference>
<dbReference type="EMBL" id="QXHD01000004">
    <property type="protein sequence ID" value="NEZ60550.1"/>
    <property type="molecule type" value="Genomic_DNA"/>
</dbReference>
<dbReference type="InterPro" id="IPR017900">
    <property type="entry name" value="4Fe4S_Fe_S_CS"/>
</dbReference>
<dbReference type="InterPro" id="IPR050157">
    <property type="entry name" value="PSI_iron-sulfur_center"/>
</dbReference>
<dbReference type="InterPro" id="IPR057431">
    <property type="entry name" value="LdpA_Fe-S-bd"/>
</dbReference>
<dbReference type="PANTHER" id="PTHR24960:SF79">
    <property type="entry name" value="PHOTOSYSTEM I IRON-SULFUR CENTER"/>
    <property type="match status" value="1"/>
</dbReference>
<reference evidence="7 8" key="1">
    <citation type="journal article" date="2020" name="Microb. Ecol.">
        <title>Ecogenomics of the Marine Benthic Filamentous Cyanobacterium Adonisia.</title>
        <authorList>
            <person name="Walter J.M."/>
            <person name="Coutinho F.H."/>
            <person name="Leomil L."/>
            <person name="Hargreaves P.I."/>
            <person name="Campeao M.E."/>
            <person name="Vieira V.V."/>
            <person name="Silva B.S."/>
            <person name="Fistarol G.O."/>
            <person name="Salomon P.S."/>
            <person name="Sawabe T."/>
            <person name="Mino S."/>
            <person name="Hosokawa M."/>
            <person name="Miyashita H."/>
            <person name="Maruyama F."/>
            <person name="van Verk M.C."/>
            <person name="Dutilh B.E."/>
            <person name="Thompson C.C."/>
            <person name="Thompson F.L."/>
        </authorList>
    </citation>
    <scope>NUCLEOTIDE SEQUENCE [LARGE SCALE GENOMIC DNA]</scope>
    <source>
        <strain evidence="7 8">CCMR0081</strain>
    </source>
</reference>
<comment type="caution">
    <text evidence="7">The sequence shown here is derived from an EMBL/GenBank/DDBJ whole genome shotgun (WGS) entry which is preliminary data.</text>
</comment>